<keyword evidence="3" id="KW-1185">Reference proteome</keyword>
<organism evidence="2 3">
    <name type="scientific">Datura stramonium</name>
    <name type="common">Jimsonweed</name>
    <name type="synonym">Common thornapple</name>
    <dbReference type="NCBI Taxonomy" id="4076"/>
    <lineage>
        <taxon>Eukaryota</taxon>
        <taxon>Viridiplantae</taxon>
        <taxon>Streptophyta</taxon>
        <taxon>Embryophyta</taxon>
        <taxon>Tracheophyta</taxon>
        <taxon>Spermatophyta</taxon>
        <taxon>Magnoliopsida</taxon>
        <taxon>eudicotyledons</taxon>
        <taxon>Gunneridae</taxon>
        <taxon>Pentapetalae</taxon>
        <taxon>asterids</taxon>
        <taxon>lamiids</taxon>
        <taxon>Solanales</taxon>
        <taxon>Solanaceae</taxon>
        <taxon>Solanoideae</taxon>
        <taxon>Datureae</taxon>
        <taxon>Datura</taxon>
    </lineage>
</organism>
<sequence length="142" mass="15050">VGEALTTLNGGFGTTTSTSNEWLVLECNKAGKGRSILTGGTTSPIVFCSLGFAVARDLVAIVTGSLASSSSSPVTKDYSKTYLRDNGGTLGPGRRVRKEKRRKETVHSTRGPHKSWSVPMIHGVSRGQAGKVFVEAQAMHIM</sequence>
<evidence type="ECO:0000313" key="3">
    <source>
        <dbReference type="Proteomes" id="UP000823775"/>
    </source>
</evidence>
<dbReference type="EMBL" id="JACEIK010005496">
    <property type="protein sequence ID" value="MCE0481647.1"/>
    <property type="molecule type" value="Genomic_DNA"/>
</dbReference>
<feature type="region of interest" description="Disordered" evidence="1">
    <location>
        <begin position="69"/>
        <end position="119"/>
    </location>
</feature>
<protein>
    <submittedName>
        <fullName evidence="2">Uncharacterized protein</fullName>
    </submittedName>
</protein>
<dbReference type="Proteomes" id="UP000823775">
    <property type="component" value="Unassembled WGS sequence"/>
</dbReference>
<feature type="non-terminal residue" evidence="2">
    <location>
        <position position="1"/>
    </location>
</feature>
<name>A0ABS8VMT7_DATST</name>
<accession>A0ABS8VMT7</accession>
<evidence type="ECO:0000256" key="1">
    <source>
        <dbReference type="SAM" id="MobiDB-lite"/>
    </source>
</evidence>
<reference evidence="2 3" key="1">
    <citation type="journal article" date="2021" name="BMC Genomics">
        <title>Datura genome reveals duplications of psychoactive alkaloid biosynthetic genes and high mutation rate following tissue culture.</title>
        <authorList>
            <person name="Rajewski A."/>
            <person name="Carter-House D."/>
            <person name="Stajich J."/>
            <person name="Litt A."/>
        </authorList>
    </citation>
    <scope>NUCLEOTIDE SEQUENCE [LARGE SCALE GENOMIC DNA]</scope>
    <source>
        <strain evidence="2">AR-01</strain>
    </source>
</reference>
<feature type="compositionally biased region" description="Basic residues" evidence="1">
    <location>
        <begin position="94"/>
        <end position="104"/>
    </location>
</feature>
<proteinExistence type="predicted"/>
<gene>
    <name evidence="2" type="ORF">HAX54_039535</name>
</gene>
<feature type="non-terminal residue" evidence="2">
    <location>
        <position position="142"/>
    </location>
</feature>
<evidence type="ECO:0000313" key="2">
    <source>
        <dbReference type="EMBL" id="MCE0481647.1"/>
    </source>
</evidence>
<comment type="caution">
    <text evidence="2">The sequence shown here is derived from an EMBL/GenBank/DDBJ whole genome shotgun (WGS) entry which is preliminary data.</text>
</comment>